<dbReference type="InterPro" id="IPR006076">
    <property type="entry name" value="FAD-dep_OxRdtase"/>
</dbReference>
<dbReference type="SUPFAM" id="SSF51905">
    <property type="entry name" value="FAD/NAD(P)-binding domain"/>
    <property type="match status" value="1"/>
</dbReference>
<sequence>MKPHPADLSLPPSLWAATAGAPDLSTPPCAASASYDVVVIGAGFTGLSTALHLAEAGARVCVLDAAEPGWGASGRNGGQVIPGLKYDPDELRVMFGAARAESLIQTIGSAADTVFGLIARHHIDCDARRQGWIQVAHSEAVLRTLEKRAAQWREQGAAVELLDAAAVTRRIGSKGYVGGWIDQRAGSIHPLKYCRGLARAALQNGVVIHGRTPVTRLERQGTQWIAHTARGPQISAGQMVIATNGYSGKLWPRLQESVIAANSFIIATPPLPPELGASILSGGEVVSDSRRLLLYYRRDATGRLLMGGRGPFADPQGPQDFAHLERSMALLFPQLAGIDIEYRWGGRVAITRDFLPHVHEPAAGLTIALGYNGRGIAMASTMGRCLAQRLANPGSDAGKGEKKDSAFPFPISTIQPIPLHGLQRFYIAAGVAYYRLLDKFS</sequence>
<evidence type="ECO:0000256" key="1">
    <source>
        <dbReference type="ARBA" id="ARBA00023002"/>
    </source>
</evidence>
<feature type="domain" description="FAD dependent oxidoreductase" evidence="2">
    <location>
        <begin position="36"/>
        <end position="389"/>
    </location>
</feature>
<organism evidence="3 4">
    <name type="scientific">Herbaspirillum lusitanum</name>
    <dbReference type="NCBI Taxonomy" id="213312"/>
    <lineage>
        <taxon>Bacteria</taxon>
        <taxon>Pseudomonadati</taxon>
        <taxon>Pseudomonadota</taxon>
        <taxon>Betaproteobacteria</taxon>
        <taxon>Burkholderiales</taxon>
        <taxon>Oxalobacteraceae</taxon>
        <taxon>Herbaspirillum</taxon>
    </lineage>
</organism>
<gene>
    <name evidence="3" type="ORF">PQR62_21270</name>
</gene>
<dbReference type="InterPro" id="IPR036188">
    <property type="entry name" value="FAD/NAD-bd_sf"/>
</dbReference>
<accession>A0ABW9AEY4</accession>
<dbReference type="PANTHER" id="PTHR13847:SF281">
    <property type="entry name" value="FAD DEPENDENT OXIDOREDUCTASE DOMAIN-CONTAINING PROTEIN"/>
    <property type="match status" value="1"/>
</dbReference>
<dbReference type="RefSeq" id="WP_408160039.1">
    <property type="nucleotide sequence ID" value="NZ_JAQQFM010000010.1"/>
</dbReference>
<dbReference type="Pfam" id="PF01266">
    <property type="entry name" value="DAO"/>
    <property type="match status" value="1"/>
</dbReference>
<comment type="caution">
    <text evidence="3">The sequence shown here is derived from an EMBL/GenBank/DDBJ whole genome shotgun (WGS) entry which is preliminary data.</text>
</comment>
<dbReference type="Gene3D" id="3.50.50.60">
    <property type="entry name" value="FAD/NAD(P)-binding domain"/>
    <property type="match status" value="1"/>
</dbReference>
<name>A0ABW9AEY4_9BURK</name>
<dbReference type="PANTHER" id="PTHR13847">
    <property type="entry name" value="SARCOSINE DEHYDROGENASE-RELATED"/>
    <property type="match status" value="1"/>
</dbReference>
<evidence type="ECO:0000313" key="4">
    <source>
        <dbReference type="Proteomes" id="UP001629246"/>
    </source>
</evidence>
<keyword evidence="4" id="KW-1185">Reference proteome</keyword>
<reference evidence="3 4" key="1">
    <citation type="journal article" date="2024" name="Chem. Sci.">
        <title>Discovery of megapolipeptins by genome mining of a Burkholderiales bacteria collection.</title>
        <authorList>
            <person name="Paulo B.S."/>
            <person name="Recchia M.J.J."/>
            <person name="Lee S."/>
            <person name="Fergusson C.H."/>
            <person name="Romanowski S.B."/>
            <person name="Hernandez A."/>
            <person name="Krull N."/>
            <person name="Liu D.Y."/>
            <person name="Cavanagh H."/>
            <person name="Bos A."/>
            <person name="Gray C.A."/>
            <person name="Murphy B.T."/>
            <person name="Linington R.G."/>
            <person name="Eustaquio A.S."/>
        </authorList>
    </citation>
    <scope>NUCLEOTIDE SEQUENCE [LARGE SCALE GENOMIC DNA]</scope>
    <source>
        <strain evidence="3 4">RL21-008-BIB-A</strain>
    </source>
</reference>
<dbReference type="EMBL" id="JAQQFM010000010">
    <property type="protein sequence ID" value="MFL9926819.1"/>
    <property type="molecule type" value="Genomic_DNA"/>
</dbReference>
<protein>
    <submittedName>
        <fullName evidence="3">FAD-binding oxidoreductase</fullName>
    </submittedName>
</protein>
<dbReference type="Proteomes" id="UP001629246">
    <property type="component" value="Unassembled WGS sequence"/>
</dbReference>
<keyword evidence="1" id="KW-0560">Oxidoreductase</keyword>
<evidence type="ECO:0000259" key="2">
    <source>
        <dbReference type="Pfam" id="PF01266"/>
    </source>
</evidence>
<evidence type="ECO:0000313" key="3">
    <source>
        <dbReference type="EMBL" id="MFL9926819.1"/>
    </source>
</evidence>
<proteinExistence type="predicted"/>
<dbReference type="Gene3D" id="3.30.9.10">
    <property type="entry name" value="D-Amino Acid Oxidase, subunit A, domain 2"/>
    <property type="match status" value="1"/>
</dbReference>